<dbReference type="InterPro" id="IPR036758">
    <property type="entry name" value="At5g01610-like"/>
</dbReference>
<reference evidence="2" key="1">
    <citation type="submission" date="2022-12" db="EMBL/GenBank/DDBJ databases">
        <title>Draft genome assemblies for two species of Escallonia (Escalloniales).</title>
        <authorList>
            <person name="Chanderbali A."/>
            <person name="Dervinis C."/>
            <person name="Anghel I."/>
            <person name="Soltis D."/>
            <person name="Soltis P."/>
            <person name="Zapata F."/>
        </authorList>
    </citation>
    <scope>NUCLEOTIDE SEQUENCE</scope>
    <source>
        <strain evidence="2">UCBG64.0493</strain>
        <tissue evidence="2">Leaf</tissue>
    </source>
</reference>
<evidence type="ECO:0000313" key="2">
    <source>
        <dbReference type="EMBL" id="KAK3041640.1"/>
    </source>
</evidence>
<comment type="caution">
    <text evidence="2">The sequence shown here is derived from an EMBL/GenBank/DDBJ whole genome shotgun (WGS) entry which is preliminary data.</text>
</comment>
<protein>
    <submittedName>
        <fullName evidence="2">Uncharacterized protein</fullName>
    </submittedName>
</protein>
<dbReference type="Gene3D" id="2.30.240.10">
    <property type="entry name" value="At5g01610-like"/>
    <property type="match status" value="1"/>
</dbReference>
<keyword evidence="3" id="KW-1185">Reference proteome</keyword>
<dbReference type="PANTHER" id="PTHR31676">
    <property type="entry name" value="T31J12.3 PROTEIN-RELATED"/>
    <property type="match status" value="1"/>
</dbReference>
<dbReference type="Proteomes" id="UP001188597">
    <property type="component" value="Unassembled WGS sequence"/>
</dbReference>
<gene>
    <name evidence="2" type="ORF">RJ639_001450</name>
</gene>
<proteinExistence type="predicted"/>
<organism evidence="2 3">
    <name type="scientific">Escallonia herrerae</name>
    <dbReference type="NCBI Taxonomy" id="1293975"/>
    <lineage>
        <taxon>Eukaryota</taxon>
        <taxon>Viridiplantae</taxon>
        <taxon>Streptophyta</taxon>
        <taxon>Embryophyta</taxon>
        <taxon>Tracheophyta</taxon>
        <taxon>Spermatophyta</taxon>
        <taxon>Magnoliopsida</taxon>
        <taxon>eudicotyledons</taxon>
        <taxon>Gunneridae</taxon>
        <taxon>Pentapetalae</taxon>
        <taxon>asterids</taxon>
        <taxon>campanulids</taxon>
        <taxon>Escalloniales</taxon>
        <taxon>Escalloniaceae</taxon>
        <taxon>Escallonia</taxon>
    </lineage>
</organism>
<dbReference type="Pfam" id="PF04398">
    <property type="entry name" value="DUF538"/>
    <property type="match status" value="1"/>
</dbReference>
<dbReference type="PANTHER" id="PTHR31676:SF172">
    <property type="entry name" value="OS01G0595400 PROTEIN"/>
    <property type="match status" value="1"/>
</dbReference>
<feature type="signal peptide" evidence="1">
    <location>
        <begin position="1"/>
        <end position="22"/>
    </location>
</feature>
<dbReference type="EMBL" id="JAVXUP010000030">
    <property type="protein sequence ID" value="KAK3041640.1"/>
    <property type="molecule type" value="Genomic_DNA"/>
</dbReference>
<dbReference type="InterPro" id="IPR007493">
    <property type="entry name" value="DUF538"/>
</dbReference>
<dbReference type="SUPFAM" id="SSF141562">
    <property type="entry name" value="At5g01610-like"/>
    <property type="match status" value="1"/>
</dbReference>
<keyword evidence="1" id="KW-0732">Signal</keyword>
<evidence type="ECO:0000256" key="1">
    <source>
        <dbReference type="SAM" id="SignalP"/>
    </source>
</evidence>
<accession>A0AA89BGN4</accession>
<evidence type="ECO:0000313" key="3">
    <source>
        <dbReference type="Proteomes" id="UP001188597"/>
    </source>
</evidence>
<feature type="chain" id="PRO_5041721142" evidence="1">
    <location>
        <begin position="23"/>
        <end position="155"/>
    </location>
</feature>
<dbReference type="AlphaFoldDB" id="A0AA89BGN4"/>
<sequence>MANRLLFLPLSLLLLLLSPICALNPNPNSDKPSGAHTELIKHGFPTGLLPTNVHKYTVNQTTNEFAVFLHDTCRLTLPPDNYLATYSRKITGKIVDGRITDLNGINVRAFFKWWGITGIRSKGEDLVFEVGMVTAKYPSKNFDESPPCEGKHSSS</sequence>
<name>A0AA89BGN4_9ASTE</name>